<dbReference type="EC" id="3.2.1.22" evidence="2 5"/>
<dbReference type="PRINTS" id="PR00743">
    <property type="entry name" value="GLHYDRLASE36"/>
</dbReference>
<evidence type="ECO:0000256" key="2">
    <source>
        <dbReference type="ARBA" id="ARBA00012755"/>
    </source>
</evidence>
<dbReference type="PIRSF" id="PIRSF005536">
    <property type="entry name" value="Agal"/>
    <property type="match status" value="1"/>
</dbReference>
<dbReference type="GO" id="GO:0016052">
    <property type="term" value="P:carbohydrate catabolic process"/>
    <property type="evidence" value="ECO:0007669"/>
    <property type="project" value="InterPro"/>
</dbReference>
<evidence type="ECO:0000259" key="7">
    <source>
        <dbReference type="Pfam" id="PF16874"/>
    </source>
</evidence>
<evidence type="ECO:0000256" key="5">
    <source>
        <dbReference type="PIRNR" id="PIRNR005536"/>
    </source>
</evidence>
<evidence type="ECO:0000256" key="3">
    <source>
        <dbReference type="ARBA" id="ARBA00022801"/>
    </source>
</evidence>
<dbReference type="SUPFAM" id="SSF51445">
    <property type="entry name" value="(Trans)glycosidases"/>
    <property type="match status" value="1"/>
</dbReference>
<evidence type="ECO:0000256" key="6">
    <source>
        <dbReference type="PIRSR" id="PIRSR005536-1"/>
    </source>
</evidence>
<dbReference type="GO" id="GO:0004557">
    <property type="term" value="F:alpha-galactosidase activity"/>
    <property type="evidence" value="ECO:0007669"/>
    <property type="project" value="UniProtKB-UniRule"/>
</dbReference>
<proteinExistence type="inferred from homology"/>
<feature type="domain" description="Glycosyl hydrolase family 36 N-terminal" evidence="8">
    <location>
        <begin position="34"/>
        <end position="288"/>
    </location>
</feature>
<accession>A0A0R1L8X8</accession>
<dbReference type="InterPro" id="IPR038417">
    <property type="entry name" value="Alpga-gal_N_sf"/>
</dbReference>
<dbReference type="CDD" id="cd14791">
    <property type="entry name" value="GH36"/>
    <property type="match status" value="1"/>
</dbReference>
<dbReference type="PANTHER" id="PTHR43053">
    <property type="entry name" value="GLYCOSIDASE FAMILY 31"/>
    <property type="match status" value="1"/>
</dbReference>
<feature type="active site" description="Nucleophile" evidence="6">
    <location>
        <position position="482"/>
    </location>
</feature>
<keyword evidence="3 5" id="KW-0378">Hydrolase</keyword>
<dbReference type="PATRIC" id="fig|1423808.3.peg.2197"/>
<evidence type="ECO:0000256" key="4">
    <source>
        <dbReference type="ARBA" id="ARBA00023295"/>
    </source>
</evidence>
<dbReference type="InterPro" id="IPR050985">
    <property type="entry name" value="Alpha-glycosidase_related"/>
</dbReference>
<reference evidence="9 10" key="1">
    <citation type="journal article" date="2015" name="Genome Announc.">
        <title>Expanding the biotechnology potential of lactobacilli through comparative genomics of 213 strains and associated genera.</title>
        <authorList>
            <person name="Sun Z."/>
            <person name="Harris H.M."/>
            <person name="McCann A."/>
            <person name="Guo C."/>
            <person name="Argimon S."/>
            <person name="Zhang W."/>
            <person name="Yang X."/>
            <person name="Jeffery I.B."/>
            <person name="Cooney J.C."/>
            <person name="Kagawa T.F."/>
            <person name="Liu W."/>
            <person name="Song Y."/>
            <person name="Salvetti E."/>
            <person name="Wrobel A."/>
            <person name="Rasinkangas P."/>
            <person name="Parkhill J."/>
            <person name="Rea M.C."/>
            <person name="O'Sullivan O."/>
            <person name="Ritari J."/>
            <person name="Douillard F.P."/>
            <person name="Paul Ross R."/>
            <person name="Yang R."/>
            <person name="Briner A.E."/>
            <person name="Felis G.E."/>
            <person name="de Vos W.M."/>
            <person name="Barrangou R."/>
            <person name="Klaenhammer T.R."/>
            <person name="Caufield P.W."/>
            <person name="Cui Y."/>
            <person name="Zhang H."/>
            <person name="O'Toole P.W."/>
        </authorList>
    </citation>
    <scope>NUCLEOTIDE SEQUENCE [LARGE SCALE GENOMIC DNA]</scope>
    <source>
        <strain evidence="9 10">DSM 19904</strain>
    </source>
</reference>
<dbReference type="Pfam" id="PF16875">
    <property type="entry name" value="Glyco_hydro_36N"/>
    <property type="match status" value="1"/>
</dbReference>
<dbReference type="Proteomes" id="UP000051581">
    <property type="component" value="Unassembled WGS sequence"/>
</dbReference>
<sequence length="732" mass="83285">MDAQIKVSKVSGNQIFHLSNSKVSYILGVEDHNVLAHYYFGKKVNDYSGSLKYPRLDRSFSPNFSDATDRNYSLNTLPQEFPSFGAGDFREPAISVQQTNGSMITNFEYQSYQITDGKDASPELPSTHADQSEAKTLTITMVDKIAQITVNLAYTIFSDSASVVRSSQIINSGTTDIDIKKIDSMNIDFPKNDYQLLQLPGRYAEERQVVVEDINPGTKVLDSKRSSSGHMQSPFFGLVSPNVTEDSGTAYGFNLIYSGSHKSTIQKDPFEQVRVQMGINDFNFSWKLRPQESFQSPEVMMSFSDRGLNQLSHAFHHLILNHVMTSQFAKKPRPILINNWEATYMDFDEAKLEKIVKKSAQLDIELFVLDDGWFGHRNDDNSSLGDWYVNKEKLPHGLTSISDLTHQLGMKFGLWFEPEMVSKDSDLYRAHPDWAIHTPNRQLSVSRDQYVLDFGRPEVREHIFKQMCEILDSTTIDYVKWDMNRNITELYNLNLPADQQGEASHRYILGVYDFMAKITARYPNILFEGCSGGGGRFDAGMLYYMPQYWVSDNTDAVERVKIQYGTSIIYPPVAMGAHVSKIPNPNTGRSIDINFRSLVANSADTGYELDPLTLSDDEVKTVIQENQWYKANRELIQFGDFYRLINPFKNNQGSWMFVSPDKSKAVVMYFNILNQPAYPLTVLKLQGLDPKAKYEVNGSLAVSGDELMNIGFYPMPQPKHDFESMKFELKKI</sequence>
<gene>
    <name evidence="9" type="ORF">FD17_GL002169</name>
</gene>
<dbReference type="InterPro" id="IPR031704">
    <property type="entry name" value="Glyco_hydro_36_N"/>
</dbReference>
<dbReference type="PANTHER" id="PTHR43053:SF3">
    <property type="entry name" value="ALPHA-GALACTOSIDASE C-RELATED"/>
    <property type="match status" value="1"/>
</dbReference>
<name>A0A0R1L8X8_9LACO</name>
<feature type="domain" description="Glycosyl hydrolase family 36 C-terminal" evidence="7">
    <location>
        <begin position="654"/>
        <end position="728"/>
    </location>
</feature>
<comment type="caution">
    <text evidence="9">The sequence shown here is derived from an EMBL/GenBank/DDBJ whole genome shotgun (WGS) entry which is preliminary data.</text>
</comment>
<dbReference type="OrthoDB" id="9758822at2"/>
<dbReference type="InterPro" id="IPR013780">
    <property type="entry name" value="Glyco_hydro_b"/>
</dbReference>
<dbReference type="InterPro" id="IPR013785">
    <property type="entry name" value="Aldolase_TIM"/>
</dbReference>
<keyword evidence="10" id="KW-1185">Reference proteome</keyword>
<dbReference type="InterPro" id="IPR031705">
    <property type="entry name" value="Glyco_hydro_36_C"/>
</dbReference>
<comment type="similarity">
    <text evidence="5">Belongs to the glycosyl hydrolase.</text>
</comment>
<dbReference type="FunFam" id="3.20.20.70:FF:000118">
    <property type="entry name" value="Alpha-galactosidase"/>
    <property type="match status" value="1"/>
</dbReference>
<dbReference type="RefSeq" id="WP_057824324.1">
    <property type="nucleotide sequence ID" value="NZ_AZEA01000005.1"/>
</dbReference>
<dbReference type="Gene3D" id="3.20.20.70">
    <property type="entry name" value="Aldolase class I"/>
    <property type="match status" value="1"/>
</dbReference>
<feature type="active site" description="Proton donor" evidence="6">
    <location>
        <position position="552"/>
    </location>
</feature>
<dbReference type="Gene3D" id="2.60.40.1180">
    <property type="entry name" value="Golgi alpha-mannosidase II"/>
    <property type="match status" value="1"/>
</dbReference>
<protein>
    <recommendedName>
        <fullName evidence="2 5">Alpha-galactosidase</fullName>
        <ecNumber evidence="2 5">3.2.1.22</ecNumber>
    </recommendedName>
</protein>
<dbReference type="EMBL" id="AZEA01000005">
    <property type="protein sequence ID" value="KRK88906.1"/>
    <property type="molecule type" value="Genomic_DNA"/>
</dbReference>
<dbReference type="Pfam" id="PF16874">
    <property type="entry name" value="Glyco_hydro_36C"/>
    <property type="match status" value="1"/>
</dbReference>
<organism evidence="9 10">
    <name type="scientific">Lentilactobacillus sunkii DSM 19904</name>
    <dbReference type="NCBI Taxonomy" id="1423808"/>
    <lineage>
        <taxon>Bacteria</taxon>
        <taxon>Bacillati</taxon>
        <taxon>Bacillota</taxon>
        <taxon>Bacilli</taxon>
        <taxon>Lactobacillales</taxon>
        <taxon>Lactobacillaceae</taxon>
        <taxon>Lentilactobacillus</taxon>
    </lineage>
</organism>
<evidence type="ECO:0000313" key="10">
    <source>
        <dbReference type="Proteomes" id="UP000051581"/>
    </source>
</evidence>
<dbReference type="Pfam" id="PF02065">
    <property type="entry name" value="Melibiase"/>
    <property type="match status" value="1"/>
</dbReference>
<dbReference type="AlphaFoldDB" id="A0A0R1L8X8"/>
<dbReference type="InterPro" id="IPR017853">
    <property type="entry name" value="GH"/>
</dbReference>
<dbReference type="Gene3D" id="2.70.98.60">
    <property type="entry name" value="alpha-galactosidase from lactobacil brevis"/>
    <property type="match status" value="1"/>
</dbReference>
<evidence type="ECO:0000256" key="1">
    <source>
        <dbReference type="ARBA" id="ARBA00001255"/>
    </source>
</evidence>
<dbReference type="InterPro" id="IPR002252">
    <property type="entry name" value="Glyco_hydro_36"/>
</dbReference>
<evidence type="ECO:0000313" key="9">
    <source>
        <dbReference type="EMBL" id="KRK88906.1"/>
    </source>
</evidence>
<evidence type="ECO:0000259" key="8">
    <source>
        <dbReference type="Pfam" id="PF16875"/>
    </source>
</evidence>
<keyword evidence="4 5" id="KW-0326">Glycosidase</keyword>
<comment type="catalytic activity">
    <reaction evidence="1 5">
        <text>Hydrolysis of terminal, non-reducing alpha-D-galactose residues in alpha-D-galactosides, including galactose oligosaccharides, galactomannans and galactolipids.</text>
        <dbReference type="EC" id="3.2.1.22"/>
    </reaction>
</comment>